<dbReference type="Proteomes" id="UP000655443">
    <property type="component" value="Unassembled WGS sequence"/>
</dbReference>
<evidence type="ECO:0000256" key="1">
    <source>
        <dbReference type="SAM" id="Phobius"/>
    </source>
</evidence>
<keyword evidence="3" id="KW-1185">Reference proteome</keyword>
<feature type="transmembrane region" description="Helical" evidence="1">
    <location>
        <begin position="27"/>
        <end position="48"/>
    </location>
</feature>
<sequence>MILVCLLAVAAVLRATAGWPSDKHENLVLIGILILALIPIFLVVLGTASSVQAFGLRLQFPEARHEVREVAVSPSMGLLPGIALIDSSTAEIIETLRNATRNEVAVVDIEDGTAWWESRLLVLCAGAARLQRPKAIVFLATMGDSGPGVYRGWAPPADLLGQLLARPDLASAYHRAMLKYRQAQEPPASLRTDHERYSFIPERLLAAEVGQEFEVHGNQRLVTVARLDELFEPVLRRAAADVDATPGTSESWEQRILSTEDAFVALTRCGRYQGMFSREKGVNDILRAILKAQT</sequence>
<protein>
    <submittedName>
        <fullName evidence="2">Uncharacterized protein</fullName>
    </submittedName>
</protein>
<keyword evidence="1" id="KW-0472">Membrane</keyword>
<reference evidence="2" key="2">
    <citation type="submission" date="2020-09" db="EMBL/GenBank/DDBJ databases">
        <authorList>
            <person name="Sun Q."/>
            <person name="Ohkuma M."/>
        </authorList>
    </citation>
    <scope>NUCLEOTIDE SEQUENCE</scope>
    <source>
        <strain evidence="2">JCM 4714</strain>
    </source>
</reference>
<organism evidence="2 3">
    <name type="scientific">Streptomyces alanosinicus</name>
    <dbReference type="NCBI Taxonomy" id="68171"/>
    <lineage>
        <taxon>Bacteria</taxon>
        <taxon>Bacillati</taxon>
        <taxon>Actinomycetota</taxon>
        <taxon>Actinomycetes</taxon>
        <taxon>Kitasatosporales</taxon>
        <taxon>Streptomycetaceae</taxon>
        <taxon>Streptomyces</taxon>
    </lineage>
</organism>
<dbReference type="EMBL" id="BMVG01000017">
    <property type="protein sequence ID" value="GHE08583.1"/>
    <property type="molecule type" value="Genomic_DNA"/>
</dbReference>
<keyword evidence="1" id="KW-0812">Transmembrane</keyword>
<keyword evidence="1" id="KW-1133">Transmembrane helix</keyword>
<proteinExistence type="predicted"/>
<gene>
    <name evidence="2" type="ORF">GCM10010339_57900</name>
</gene>
<dbReference type="AlphaFoldDB" id="A0A919D5C6"/>
<reference evidence="2" key="1">
    <citation type="journal article" date="2014" name="Int. J. Syst. Evol. Microbiol.">
        <title>Complete genome sequence of Corynebacterium casei LMG S-19264T (=DSM 44701T), isolated from a smear-ripened cheese.</title>
        <authorList>
            <consortium name="US DOE Joint Genome Institute (JGI-PGF)"/>
            <person name="Walter F."/>
            <person name="Albersmeier A."/>
            <person name="Kalinowski J."/>
            <person name="Ruckert C."/>
        </authorList>
    </citation>
    <scope>NUCLEOTIDE SEQUENCE</scope>
    <source>
        <strain evidence="2">JCM 4714</strain>
    </source>
</reference>
<accession>A0A919D5C6</accession>
<evidence type="ECO:0000313" key="2">
    <source>
        <dbReference type="EMBL" id="GHE08583.1"/>
    </source>
</evidence>
<name>A0A919D5C6_9ACTN</name>
<comment type="caution">
    <text evidence="2">The sequence shown here is derived from an EMBL/GenBank/DDBJ whole genome shotgun (WGS) entry which is preliminary data.</text>
</comment>
<evidence type="ECO:0000313" key="3">
    <source>
        <dbReference type="Proteomes" id="UP000655443"/>
    </source>
</evidence>